<proteinExistence type="predicted"/>
<feature type="compositionally biased region" description="Polar residues" evidence="1">
    <location>
        <begin position="92"/>
        <end position="117"/>
    </location>
</feature>
<keyword evidence="3" id="KW-1185">Reference proteome</keyword>
<gene>
    <name evidence="2" type="ORF">STAS_03287</name>
</gene>
<comment type="caution">
    <text evidence="2">The sequence shown here is derived from an EMBL/GenBank/DDBJ whole genome shotgun (WGS) entry which is preliminary data.</text>
</comment>
<dbReference type="EMBL" id="BKCP01002002">
    <property type="protein sequence ID" value="GER27560.1"/>
    <property type="molecule type" value="Genomic_DNA"/>
</dbReference>
<evidence type="ECO:0000313" key="2">
    <source>
        <dbReference type="EMBL" id="GER27560.1"/>
    </source>
</evidence>
<evidence type="ECO:0000313" key="3">
    <source>
        <dbReference type="Proteomes" id="UP000325081"/>
    </source>
</evidence>
<feature type="region of interest" description="Disordered" evidence="1">
    <location>
        <begin position="90"/>
        <end position="126"/>
    </location>
</feature>
<reference evidence="3" key="1">
    <citation type="journal article" date="2019" name="Curr. Biol.">
        <title>Genome Sequence of Striga asiatica Provides Insight into the Evolution of Plant Parasitism.</title>
        <authorList>
            <person name="Yoshida S."/>
            <person name="Kim S."/>
            <person name="Wafula E.K."/>
            <person name="Tanskanen J."/>
            <person name="Kim Y.M."/>
            <person name="Honaas L."/>
            <person name="Yang Z."/>
            <person name="Spallek T."/>
            <person name="Conn C.E."/>
            <person name="Ichihashi Y."/>
            <person name="Cheong K."/>
            <person name="Cui S."/>
            <person name="Der J.P."/>
            <person name="Gundlach H."/>
            <person name="Jiao Y."/>
            <person name="Hori C."/>
            <person name="Ishida J.K."/>
            <person name="Kasahara H."/>
            <person name="Kiba T."/>
            <person name="Kim M.S."/>
            <person name="Koo N."/>
            <person name="Laohavisit A."/>
            <person name="Lee Y.H."/>
            <person name="Lumba S."/>
            <person name="McCourt P."/>
            <person name="Mortimer J.C."/>
            <person name="Mutuku J.M."/>
            <person name="Nomura T."/>
            <person name="Sasaki-Sekimoto Y."/>
            <person name="Seto Y."/>
            <person name="Wang Y."/>
            <person name="Wakatake T."/>
            <person name="Sakakibara H."/>
            <person name="Demura T."/>
            <person name="Yamaguchi S."/>
            <person name="Yoneyama K."/>
            <person name="Manabe R.I."/>
            <person name="Nelson D.C."/>
            <person name="Schulman A.H."/>
            <person name="Timko M.P."/>
            <person name="dePamphilis C.W."/>
            <person name="Choi D."/>
            <person name="Shirasu K."/>
        </authorList>
    </citation>
    <scope>NUCLEOTIDE SEQUENCE [LARGE SCALE GENOMIC DNA]</scope>
    <source>
        <strain evidence="3">cv. UVA1</strain>
    </source>
</reference>
<protein>
    <submittedName>
        <fullName evidence="2">Myb domain protein 3r-4</fullName>
    </submittedName>
</protein>
<dbReference type="Proteomes" id="UP000325081">
    <property type="component" value="Unassembled WGS sequence"/>
</dbReference>
<organism evidence="2 3">
    <name type="scientific">Striga asiatica</name>
    <name type="common">Asiatic witchweed</name>
    <name type="synonym">Buchnera asiatica</name>
    <dbReference type="NCBI Taxonomy" id="4170"/>
    <lineage>
        <taxon>Eukaryota</taxon>
        <taxon>Viridiplantae</taxon>
        <taxon>Streptophyta</taxon>
        <taxon>Embryophyta</taxon>
        <taxon>Tracheophyta</taxon>
        <taxon>Spermatophyta</taxon>
        <taxon>Magnoliopsida</taxon>
        <taxon>eudicotyledons</taxon>
        <taxon>Gunneridae</taxon>
        <taxon>Pentapetalae</taxon>
        <taxon>asterids</taxon>
        <taxon>lamiids</taxon>
        <taxon>Lamiales</taxon>
        <taxon>Orobanchaceae</taxon>
        <taxon>Buchnereae</taxon>
        <taxon>Striga</taxon>
    </lineage>
</organism>
<sequence>MSASSYKSSVVDPLSHPALVLYLLSSSHSIFELCISHPRPTLRKPPYQWLLPPLVLNTFHFYPCLPRPDADIHYQPGIYRLVVPHRHPPQEGPQNTCYPSPNSTRNCLRNRQSSGGPESSYAGGPLHNHSRDMQRWRCAFSVELCFSPSQSPISFSNKLSVMTSWELPTFPIPLFNCSFLTDSSPPLLPWALPPAEEVKLLDSKKLIGVALSQSPN</sequence>
<accession>A0A5A7P4B0</accession>
<dbReference type="AlphaFoldDB" id="A0A5A7P4B0"/>
<name>A0A5A7P4B0_STRAF</name>
<evidence type="ECO:0000256" key="1">
    <source>
        <dbReference type="SAM" id="MobiDB-lite"/>
    </source>
</evidence>